<keyword evidence="1 3" id="KW-0863">Zinc-finger</keyword>
<dbReference type="Gene3D" id="3.30.40.10">
    <property type="entry name" value="Zinc/RING finger domain, C3HC4 (zinc finger)"/>
    <property type="match status" value="1"/>
</dbReference>
<evidence type="ECO:0000256" key="2">
    <source>
        <dbReference type="ARBA" id="ARBA00022833"/>
    </source>
</evidence>
<dbReference type="OrthoDB" id="10591618at2759"/>
<protein>
    <recommendedName>
        <fullName evidence="5">RING-type domain-containing protein</fullName>
    </recommendedName>
</protein>
<evidence type="ECO:0000256" key="3">
    <source>
        <dbReference type="PROSITE-ProRule" id="PRU00175"/>
    </source>
</evidence>
<evidence type="ECO:0000313" key="7">
    <source>
        <dbReference type="Proteomes" id="UP000225706"/>
    </source>
</evidence>
<dbReference type="SUPFAM" id="SSF57850">
    <property type="entry name" value="RING/U-box"/>
    <property type="match status" value="1"/>
</dbReference>
<feature type="domain" description="RING-type" evidence="5">
    <location>
        <begin position="354"/>
        <end position="394"/>
    </location>
</feature>
<evidence type="ECO:0000313" key="6">
    <source>
        <dbReference type="EMBL" id="PFX21103.1"/>
    </source>
</evidence>
<dbReference type="PROSITE" id="PS50089">
    <property type="entry name" value="ZF_RING_2"/>
    <property type="match status" value="1"/>
</dbReference>
<keyword evidence="1 3" id="KW-0479">Metal-binding</keyword>
<comment type="caution">
    <text evidence="6">The sequence shown here is derived from an EMBL/GenBank/DDBJ whole genome shotgun (WGS) entry which is preliminary data.</text>
</comment>
<dbReference type="GO" id="GO:0008270">
    <property type="term" value="F:zinc ion binding"/>
    <property type="evidence" value="ECO:0007669"/>
    <property type="project" value="UniProtKB-KW"/>
</dbReference>
<keyword evidence="2" id="KW-0862">Zinc</keyword>
<evidence type="ECO:0000259" key="5">
    <source>
        <dbReference type="PROSITE" id="PS50089"/>
    </source>
</evidence>
<accession>A0A2B4RWE2</accession>
<dbReference type="CDD" id="cd16448">
    <property type="entry name" value="RING-H2"/>
    <property type="match status" value="1"/>
</dbReference>
<keyword evidence="7" id="KW-1185">Reference proteome</keyword>
<gene>
    <name evidence="6" type="ORF">AWC38_SpisGene14428</name>
</gene>
<evidence type="ECO:0000256" key="1">
    <source>
        <dbReference type="ARBA" id="ARBA00022771"/>
    </source>
</evidence>
<organism evidence="6 7">
    <name type="scientific">Stylophora pistillata</name>
    <name type="common">Smooth cauliflower coral</name>
    <dbReference type="NCBI Taxonomy" id="50429"/>
    <lineage>
        <taxon>Eukaryota</taxon>
        <taxon>Metazoa</taxon>
        <taxon>Cnidaria</taxon>
        <taxon>Anthozoa</taxon>
        <taxon>Hexacorallia</taxon>
        <taxon>Scleractinia</taxon>
        <taxon>Astrocoeniina</taxon>
        <taxon>Pocilloporidae</taxon>
        <taxon>Stylophora</taxon>
    </lineage>
</organism>
<feature type="region of interest" description="Disordered" evidence="4">
    <location>
        <begin position="27"/>
        <end position="64"/>
    </location>
</feature>
<name>A0A2B4RWE2_STYPI</name>
<reference evidence="7" key="1">
    <citation type="journal article" date="2017" name="bioRxiv">
        <title>Comparative analysis of the genomes of Stylophora pistillata and Acropora digitifera provides evidence for extensive differences between species of corals.</title>
        <authorList>
            <person name="Voolstra C.R."/>
            <person name="Li Y."/>
            <person name="Liew Y.J."/>
            <person name="Baumgarten S."/>
            <person name="Zoccola D."/>
            <person name="Flot J.-F."/>
            <person name="Tambutte S."/>
            <person name="Allemand D."/>
            <person name="Aranda M."/>
        </authorList>
    </citation>
    <scope>NUCLEOTIDE SEQUENCE [LARGE SCALE GENOMIC DNA]</scope>
</reference>
<dbReference type="EMBL" id="LSMT01000291">
    <property type="protein sequence ID" value="PFX21103.1"/>
    <property type="molecule type" value="Genomic_DNA"/>
</dbReference>
<dbReference type="InterPro" id="IPR001841">
    <property type="entry name" value="Znf_RING"/>
</dbReference>
<dbReference type="AlphaFoldDB" id="A0A2B4RWE2"/>
<evidence type="ECO:0000256" key="4">
    <source>
        <dbReference type="SAM" id="MobiDB-lite"/>
    </source>
</evidence>
<dbReference type="Pfam" id="PF13639">
    <property type="entry name" value="zf-RING_2"/>
    <property type="match status" value="1"/>
</dbReference>
<proteinExistence type="predicted"/>
<feature type="region of interest" description="Disordered" evidence="4">
    <location>
        <begin position="314"/>
        <end position="336"/>
    </location>
</feature>
<dbReference type="InterPro" id="IPR013083">
    <property type="entry name" value="Znf_RING/FYVE/PHD"/>
</dbReference>
<dbReference type="Proteomes" id="UP000225706">
    <property type="component" value="Unassembled WGS sequence"/>
</dbReference>
<sequence length="412" mass="45754">MENEANGLADSFVARHTTDPALRQELLSRSQNGSRQDQISEMGSEIGGSNNIATDSPATGSPPTVVFPTNSQAASLFALSLLNIRPWNVESLESSNNSPLALVQGVATATVQMNRVMHQREQRELEHQEQLRRERLEAETGMRRGRASMIDREVDLIYGMDSLSFVEQRVEGASTSVTRRINVLANGTGSHQFPKAESNVIGFLLHVRSSSNVVGSCQHSNSDGSGTHTNCDLFAPANEERNTVGSNTKETCVQRSGGSVTNRNYYSESMESTGNSLLELEQRAEDACAMVQRVLKERERKEFGREIERKEHEIRAERAQKKRGRENLTGEGSGRQRWIQEKSKIRPQSEHDECCICLKDAFSGCQILPCSHKVHRECVITMIQNGVRSCPICRQALFGSAEYSSRQTGNHT</sequence>
<dbReference type="SMART" id="SM00184">
    <property type="entry name" value="RING"/>
    <property type="match status" value="1"/>
</dbReference>